<dbReference type="InterPro" id="IPR025935">
    <property type="entry name" value="AbiH"/>
</dbReference>
<protein>
    <recommendedName>
        <fullName evidence="3">DUF4917 family protein</fullName>
    </recommendedName>
</protein>
<keyword evidence="2" id="KW-1185">Reference proteome</keyword>
<evidence type="ECO:0008006" key="3">
    <source>
        <dbReference type="Google" id="ProtNLM"/>
    </source>
</evidence>
<dbReference type="Pfam" id="PF14253">
    <property type="entry name" value="AbiH"/>
    <property type="match status" value="1"/>
</dbReference>
<evidence type="ECO:0000313" key="2">
    <source>
        <dbReference type="Proteomes" id="UP000516117"/>
    </source>
</evidence>
<sequence length="397" mass="45599">MGHTDYTQSFDSVAVQRNVMAFVGNGFDIQALHDYGARVDTRYEHFYDFLARRHFDPSNIIMQEMRELKDAGAADWSDVEGAVSRLLNGPKVARAEELIEALRQLQGQFSEFLDAVVPSSILTELGADSARHKWAMESLLMFLYDLSPEQYRVSAFPTGENLELYNFLFVNFNYTPLLDDFIHLDQIQFDRLSRRTVDRNCDFHNNPRGVEPHEIKPKDLSSSYLMADVIHPHGQQSVPRSLLFGIDEPVDRRGNQDPRLRLAKPFWAQNRARYAHLFEDTALFIIFGCSLGGVDRWWWDAIAASLGQQRDRHKVAREECRALSHESCTYTPELIIYWYNGGSTPLTEEEVRAKFFEGAGCLDDSKALIHVILYDDRTERVWLRTTAQRPTALAPVS</sequence>
<dbReference type="AlphaFoldDB" id="A0A7H0H4R3"/>
<dbReference type="KEGG" id="tdf:H9L22_15280"/>
<gene>
    <name evidence="1" type="ORF">H9L22_15280</name>
</gene>
<evidence type="ECO:0000313" key="1">
    <source>
        <dbReference type="EMBL" id="QNP55529.1"/>
    </source>
</evidence>
<accession>A0A7H0H4R3</accession>
<dbReference type="Proteomes" id="UP000516117">
    <property type="component" value="Chromosome"/>
</dbReference>
<name>A0A7H0H4R3_9ACTN</name>
<organism evidence="1 2">
    <name type="scientific">Tessaracoccus defluvii</name>
    <dbReference type="NCBI Taxonomy" id="1285901"/>
    <lineage>
        <taxon>Bacteria</taxon>
        <taxon>Bacillati</taxon>
        <taxon>Actinomycetota</taxon>
        <taxon>Actinomycetes</taxon>
        <taxon>Propionibacteriales</taxon>
        <taxon>Propionibacteriaceae</taxon>
        <taxon>Tessaracoccus</taxon>
    </lineage>
</organism>
<dbReference type="EMBL" id="CP060789">
    <property type="protein sequence ID" value="QNP55529.1"/>
    <property type="molecule type" value="Genomic_DNA"/>
</dbReference>
<dbReference type="RefSeq" id="WP_187720659.1">
    <property type="nucleotide sequence ID" value="NZ_BAABBL010000009.1"/>
</dbReference>
<proteinExistence type="predicted"/>
<reference evidence="1 2" key="1">
    <citation type="submission" date="2020-08" db="EMBL/GenBank/DDBJ databases">
        <title>Genome sequence of Tessaracoccus defluvii JCM 17540T.</title>
        <authorList>
            <person name="Hyun D.-W."/>
            <person name="Bae J.-W."/>
        </authorList>
    </citation>
    <scope>NUCLEOTIDE SEQUENCE [LARGE SCALE GENOMIC DNA]</scope>
    <source>
        <strain evidence="1 2">JCM 17540</strain>
    </source>
</reference>